<evidence type="ECO:0000256" key="1">
    <source>
        <dbReference type="ARBA" id="ARBA00022603"/>
    </source>
</evidence>
<proteinExistence type="predicted"/>
<dbReference type="RefSeq" id="WP_264712814.1">
    <property type="nucleotide sequence ID" value="NZ_JAPDNT010000003.1"/>
</dbReference>
<evidence type="ECO:0000313" key="5">
    <source>
        <dbReference type="Proteomes" id="UP001165679"/>
    </source>
</evidence>
<dbReference type="SUPFAM" id="SSF53335">
    <property type="entry name" value="S-adenosyl-L-methionine-dependent methyltransferases"/>
    <property type="match status" value="1"/>
</dbReference>
<dbReference type="Gene3D" id="3.40.50.150">
    <property type="entry name" value="Vaccinia Virus protein VP39"/>
    <property type="match status" value="1"/>
</dbReference>
<reference evidence="4" key="1">
    <citation type="submission" date="2022-09" db="EMBL/GenBank/DDBJ databases">
        <title>Rhodovastum sp. nov. RN2-1 isolated from soil in Seongnam, South Korea.</title>
        <authorList>
            <person name="Le N.T."/>
        </authorList>
    </citation>
    <scope>NUCLEOTIDE SEQUENCE</scope>
    <source>
        <strain evidence="4">RN2-1</strain>
    </source>
</reference>
<reference evidence="4" key="2">
    <citation type="submission" date="2022-10" db="EMBL/GenBank/DDBJ databases">
        <authorList>
            <person name="Trinh H.N."/>
        </authorList>
    </citation>
    <scope>NUCLEOTIDE SEQUENCE</scope>
    <source>
        <strain evidence="4">RN2-1</strain>
    </source>
</reference>
<dbReference type="PANTHER" id="PTHR47739">
    <property type="entry name" value="TRNA1(VAL) (ADENINE(37)-N6)-METHYLTRANSFERASE"/>
    <property type="match status" value="1"/>
</dbReference>
<dbReference type="PANTHER" id="PTHR47739:SF1">
    <property type="entry name" value="TRNA1(VAL) (ADENINE(37)-N6)-METHYLTRANSFERASE"/>
    <property type="match status" value="1"/>
</dbReference>
<keyword evidence="1 4" id="KW-0808">Transferase</keyword>
<organism evidence="4 5">
    <name type="scientific">Limobrevibacterium gyesilva</name>
    <dbReference type="NCBI Taxonomy" id="2991712"/>
    <lineage>
        <taxon>Bacteria</taxon>
        <taxon>Pseudomonadati</taxon>
        <taxon>Pseudomonadota</taxon>
        <taxon>Alphaproteobacteria</taxon>
        <taxon>Acetobacterales</taxon>
        <taxon>Acetobacteraceae</taxon>
        <taxon>Limobrevibacterium</taxon>
    </lineage>
</organism>
<dbReference type="InterPro" id="IPR050210">
    <property type="entry name" value="tRNA_Adenine-N(6)_MTase"/>
</dbReference>
<keyword evidence="2" id="KW-0949">S-adenosyl-L-methionine</keyword>
<comment type="caution">
    <text evidence="4">The sequence shown here is derived from an EMBL/GenBank/DDBJ whole genome shotgun (WGS) entry which is preliminary data.</text>
</comment>
<dbReference type="Proteomes" id="UP001165679">
    <property type="component" value="Unassembled WGS sequence"/>
</dbReference>
<protein>
    <submittedName>
        <fullName evidence="4">Methyltransferase</fullName>
    </submittedName>
</protein>
<dbReference type="InterPro" id="IPR007848">
    <property type="entry name" value="Small_mtfrase_dom"/>
</dbReference>
<keyword evidence="1 4" id="KW-0489">Methyltransferase</keyword>
<dbReference type="Pfam" id="PF05175">
    <property type="entry name" value="MTS"/>
    <property type="match status" value="1"/>
</dbReference>
<evidence type="ECO:0000256" key="2">
    <source>
        <dbReference type="ARBA" id="ARBA00022691"/>
    </source>
</evidence>
<dbReference type="GO" id="GO:0008170">
    <property type="term" value="F:N-methyltransferase activity"/>
    <property type="evidence" value="ECO:0007669"/>
    <property type="project" value="UniProtKB-ARBA"/>
</dbReference>
<keyword evidence="5" id="KW-1185">Reference proteome</keyword>
<dbReference type="GO" id="GO:0003676">
    <property type="term" value="F:nucleic acid binding"/>
    <property type="evidence" value="ECO:0007669"/>
    <property type="project" value="InterPro"/>
</dbReference>
<name>A0AA41YPB6_9PROT</name>
<dbReference type="EMBL" id="JAPDNT010000003">
    <property type="protein sequence ID" value="MCW3474188.1"/>
    <property type="molecule type" value="Genomic_DNA"/>
</dbReference>
<dbReference type="InterPro" id="IPR002052">
    <property type="entry name" value="DNA_methylase_N6_adenine_CS"/>
</dbReference>
<dbReference type="GO" id="GO:0008757">
    <property type="term" value="F:S-adenosylmethionine-dependent methyltransferase activity"/>
    <property type="evidence" value="ECO:0007669"/>
    <property type="project" value="UniProtKB-ARBA"/>
</dbReference>
<dbReference type="InterPro" id="IPR029063">
    <property type="entry name" value="SAM-dependent_MTases_sf"/>
</dbReference>
<dbReference type="CDD" id="cd02440">
    <property type="entry name" value="AdoMet_MTases"/>
    <property type="match status" value="1"/>
</dbReference>
<evidence type="ECO:0000259" key="3">
    <source>
        <dbReference type="Pfam" id="PF05175"/>
    </source>
</evidence>
<sequence>MQVTRGFLLGGQLRHDQPANGHRTGIEPVLLAASVPAQPGQRVLEGGSGAGAALLCLARRVPGVSGVGVERDPALAALAGANAAANGFSGLAFVPEDLAAWRPDGVFDHAFANPPWHAPAGTASPDPGREHAKRAEVGLFALWTQRLAAPLRHRGTLTLVVAAAVMPACLAALAAAGCGSPAVLPLWPKAGRTAKLVLLRGVKGGRGPCRMLSGLVLHRDDGGYTDPAAAILGGDAPLPL</sequence>
<accession>A0AA41YPB6</accession>
<dbReference type="GO" id="GO:0032259">
    <property type="term" value="P:methylation"/>
    <property type="evidence" value="ECO:0007669"/>
    <property type="project" value="UniProtKB-KW"/>
</dbReference>
<dbReference type="PROSITE" id="PS00092">
    <property type="entry name" value="N6_MTASE"/>
    <property type="match status" value="1"/>
</dbReference>
<feature type="domain" description="Methyltransferase small" evidence="3">
    <location>
        <begin position="30"/>
        <end position="121"/>
    </location>
</feature>
<evidence type="ECO:0000313" key="4">
    <source>
        <dbReference type="EMBL" id="MCW3474188.1"/>
    </source>
</evidence>
<gene>
    <name evidence="4" type="ORF">OL599_06310</name>
</gene>
<dbReference type="AlphaFoldDB" id="A0AA41YPB6"/>